<evidence type="ECO:0000313" key="4">
    <source>
        <dbReference type="EMBL" id="SFJ71953.1"/>
    </source>
</evidence>
<evidence type="ECO:0000313" key="5">
    <source>
        <dbReference type="Proteomes" id="UP000199630"/>
    </source>
</evidence>
<dbReference type="PANTHER" id="PTHR43861:SF1">
    <property type="entry name" value="TRANS-ACONITATE 2-METHYLTRANSFERASE"/>
    <property type="match status" value="1"/>
</dbReference>
<keyword evidence="2 4" id="KW-0808">Transferase</keyword>
<dbReference type="InterPro" id="IPR023149">
    <property type="entry name" value="Trans_acon_MeTrfase_C"/>
</dbReference>
<dbReference type="Proteomes" id="UP000199630">
    <property type="component" value="Unassembled WGS sequence"/>
</dbReference>
<evidence type="ECO:0000259" key="3">
    <source>
        <dbReference type="Pfam" id="PF13649"/>
    </source>
</evidence>
<accession>A0A1I3TN96</accession>
<dbReference type="OrthoDB" id="9795085at2"/>
<gene>
    <name evidence="4" type="ORF">SAMN04487991_2794</name>
</gene>
<sequence length="258" mass="28780">MSDWNPEQYARFTDLRLRPALDLLNAVGELPQGEIRDLGCGAGAVAPLLRARFPERVLIGVEQSEAMRAKARALSLYTEVQGGDIARHDLGEGNALLFTNAALNWLPDHKTLLPRLIERLVPGGWLATQVPYQHDAPSHALARQVAHDLAPKAFPETRAKPHVRAPRTYAALLAPLGEVRVWMTEYMQNLPPAAEGHPVRQFTRSTYLRPYLAHFEAEGREAEYLAAYDAALGEAYPLEEGGGVWFPFKRLFLTLRKT</sequence>
<dbReference type="SUPFAM" id="SSF53335">
    <property type="entry name" value="S-adenosyl-L-methionine-dependent methyltransferases"/>
    <property type="match status" value="1"/>
</dbReference>
<dbReference type="PANTHER" id="PTHR43861">
    <property type="entry name" value="TRANS-ACONITATE 2-METHYLTRANSFERASE-RELATED"/>
    <property type="match status" value="1"/>
</dbReference>
<evidence type="ECO:0000256" key="1">
    <source>
        <dbReference type="ARBA" id="ARBA00022603"/>
    </source>
</evidence>
<dbReference type="AlphaFoldDB" id="A0A1I3TN96"/>
<dbReference type="GO" id="GO:0032259">
    <property type="term" value="P:methylation"/>
    <property type="evidence" value="ECO:0007669"/>
    <property type="project" value="UniProtKB-KW"/>
</dbReference>
<dbReference type="Pfam" id="PF13649">
    <property type="entry name" value="Methyltransf_25"/>
    <property type="match status" value="1"/>
</dbReference>
<dbReference type="GO" id="GO:0030798">
    <property type="term" value="F:trans-aconitate 2-methyltransferase activity"/>
    <property type="evidence" value="ECO:0007669"/>
    <property type="project" value="InterPro"/>
</dbReference>
<dbReference type="CDD" id="cd02440">
    <property type="entry name" value="AdoMet_MTases"/>
    <property type="match status" value="1"/>
</dbReference>
<dbReference type="RefSeq" id="WP_090061308.1">
    <property type="nucleotide sequence ID" value="NZ_FORH01000005.1"/>
</dbReference>
<organism evidence="4 5">
    <name type="scientific">Celeribacter neptunius</name>
    <dbReference type="NCBI Taxonomy" id="588602"/>
    <lineage>
        <taxon>Bacteria</taxon>
        <taxon>Pseudomonadati</taxon>
        <taxon>Pseudomonadota</taxon>
        <taxon>Alphaproteobacteria</taxon>
        <taxon>Rhodobacterales</taxon>
        <taxon>Roseobacteraceae</taxon>
        <taxon>Celeribacter</taxon>
    </lineage>
</organism>
<dbReference type="Gene3D" id="1.10.150.290">
    <property type="entry name" value="S-adenosyl-L-methionine-dependent methyltransferases"/>
    <property type="match status" value="1"/>
</dbReference>
<protein>
    <submittedName>
        <fullName evidence="4">Trans-aconitate 2-methyltransferase</fullName>
    </submittedName>
</protein>
<reference evidence="5" key="1">
    <citation type="submission" date="2016-10" db="EMBL/GenBank/DDBJ databases">
        <authorList>
            <person name="Varghese N."/>
            <person name="Submissions S."/>
        </authorList>
    </citation>
    <scope>NUCLEOTIDE SEQUENCE [LARGE SCALE GENOMIC DNA]</scope>
    <source>
        <strain evidence="5">DSM 26471</strain>
    </source>
</reference>
<keyword evidence="5" id="KW-1185">Reference proteome</keyword>
<dbReference type="InterPro" id="IPR029063">
    <property type="entry name" value="SAM-dependent_MTases_sf"/>
</dbReference>
<feature type="domain" description="Methyltransferase" evidence="3">
    <location>
        <begin position="37"/>
        <end position="124"/>
    </location>
</feature>
<proteinExistence type="predicted"/>
<dbReference type="EMBL" id="FORH01000005">
    <property type="protein sequence ID" value="SFJ71953.1"/>
    <property type="molecule type" value="Genomic_DNA"/>
</dbReference>
<dbReference type="STRING" id="588602.SAMN04487991_2794"/>
<dbReference type="Gene3D" id="3.40.50.150">
    <property type="entry name" value="Vaccinia Virus protein VP39"/>
    <property type="match status" value="1"/>
</dbReference>
<dbReference type="InterPro" id="IPR041698">
    <property type="entry name" value="Methyltransf_25"/>
</dbReference>
<keyword evidence="1 4" id="KW-0489">Methyltransferase</keyword>
<name>A0A1I3TN96_9RHOB</name>
<evidence type="ECO:0000256" key="2">
    <source>
        <dbReference type="ARBA" id="ARBA00022679"/>
    </source>
</evidence>